<dbReference type="InterPro" id="IPR050309">
    <property type="entry name" value="Type-B_Carboxylest/Lipase"/>
</dbReference>
<accession>A0A1H9LBN7</accession>
<evidence type="ECO:0000259" key="1">
    <source>
        <dbReference type="Pfam" id="PF00135"/>
    </source>
</evidence>
<proteinExistence type="predicted"/>
<sequence length="472" mass="50407">MTSTFHNEIKLGNVDYRLSATVESEDSLVLDLLGTTESGEVVADGRLRLPVEGGSTVGKLLTWVLTAHTRMQVRPVRYANATRPGGGTNGSAAVYGARRLAVTGDLVVVAPNFRLGIMSCFGYPGLADGGTFGIQDQQAVLRWVRREIAHFGGDPDNVTLMGESYGALQIAAHLAAPGSAGLFRQAILQSAFSVLGTTPAHTFIPGLPELPPRWAAENELEAIGVAVAAERGWVTGDGDPLAQLRQVPVKDLLEVSGAFIRPAFGGAVLPESPADALPAGRFHQVPLMLGTTLDEARFFVGLFADLVGNPVTADSYPRLLAEAFGDAADEVAARYPLEDYGTPSLAWARISTDRAWARPAWELGQALVAHTGTWFYEFADEDAPPLFPGFPSGAQHSSALVYQFDFEGGPELPAPQRELADRMTRYWAAFAANGDPGWSSVDSEYVRSLTPKGVSGTDYVSGHHLDFWAGKP</sequence>
<dbReference type="Proteomes" id="UP000199352">
    <property type="component" value="Unassembled WGS sequence"/>
</dbReference>
<dbReference type="OrthoDB" id="4308422at2"/>
<dbReference type="AlphaFoldDB" id="A0A1H9LBN7"/>
<dbReference type="InterPro" id="IPR002018">
    <property type="entry name" value="CarbesteraseB"/>
</dbReference>
<reference evidence="3" key="1">
    <citation type="submission" date="2016-10" db="EMBL/GenBank/DDBJ databases">
        <authorList>
            <person name="Varghese N."/>
            <person name="Submissions S."/>
        </authorList>
    </citation>
    <scope>NUCLEOTIDE SEQUENCE [LARGE SCALE GENOMIC DNA]</scope>
    <source>
        <strain evidence="3">CGMCC 4.3525</strain>
    </source>
</reference>
<dbReference type="SUPFAM" id="SSF53474">
    <property type="entry name" value="alpha/beta-Hydrolases"/>
    <property type="match status" value="1"/>
</dbReference>
<protein>
    <submittedName>
        <fullName evidence="2">Para-nitrobenzyl esterase</fullName>
    </submittedName>
</protein>
<dbReference type="Gene3D" id="3.40.50.1820">
    <property type="entry name" value="alpha/beta hydrolase"/>
    <property type="match status" value="1"/>
</dbReference>
<evidence type="ECO:0000313" key="2">
    <source>
        <dbReference type="EMBL" id="SER08403.1"/>
    </source>
</evidence>
<evidence type="ECO:0000313" key="3">
    <source>
        <dbReference type="Proteomes" id="UP000199352"/>
    </source>
</evidence>
<dbReference type="STRING" id="402600.SAMN05216188_107333"/>
<dbReference type="InterPro" id="IPR029058">
    <property type="entry name" value="AB_hydrolase_fold"/>
</dbReference>
<dbReference type="PANTHER" id="PTHR11559">
    <property type="entry name" value="CARBOXYLESTERASE"/>
    <property type="match status" value="1"/>
</dbReference>
<dbReference type="EMBL" id="FOFR01000007">
    <property type="protein sequence ID" value="SER08403.1"/>
    <property type="molecule type" value="Genomic_DNA"/>
</dbReference>
<dbReference type="RefSeq" id="WP_089952161.1">
    <property type="nucleotide sequence ID" value="NZ_FOFR01000007.1"/>
</dbReference>
<feature type="domain" description="Carboxylesterase type B" evidence="1">
    <location>
        <begin position="85"/>
        <end position="438"/>
    </location>
</feature>
<gene>
    <name evidence="2" type="ORF">SAMN05216188_107333</name>
</gene>
<dbReference type="Pfam" id="PF00135">
    <property type="entry name" value="COesterase"/>
    <property type="match status" value="1"/>
</dbReference>
<organism evidence="2 3">
    <name type="scientific">Lentzea xinjiangensis</name>
    <dbReference type="NCBI Taxonomy" id="402600"/>
    <lineage>
        <taxon>Bacteria</taxon>
        <taxon>Bacillati</taxon>
        <taxon>Actinomycetota</taxon>
        <taxon>Actinomycetes</taxon>
        <taxon>Pseudonocardiales</taxon>
        <taxon>Pseudonocardiaceae</taxon>
        <taxon>Lentzea</taxon>
    </lineage>
</organism>
<keyword evidence="3" id="KW-1185">Reference proteome</keyword>
<name>A0A1H9LBN7_9PSEU</name>